<keyword evidence="10" id="KW-1185">Reference proteome</keyword>
<feature type="domain" description="J" evidence="8">
    <location>
        <begin position="109"/>
        <end position="176"/>
    </location>
</feature>
<proteinExistence type="predicted"/>
<comment type="subcellular location">
    <subcellularLocation>
        <location evidence="1">Membrane</location>
        <topology evidence="1">Multi-pass membrane protein</topology>
    </subcellularLocation>
</comment>
<protein>
    <submittedName>
        <fullName evidence="9">DNAj</fullName>
    </submittedName>
</protein>
<dbReference type="PANTHER" id="PTHR44176:SF1">
    <property type="entry name" value="DNAJ HOMOLOG SUBFAMILY C MEMBER 25"/>
    <property type="match status" value="1"/>
</dbReference>
<evidence type="ECO:0000259" key="8">
    <source>
        <dbReference type="PROSITE" id="PS50076"/>
    </source>
</evidence>
<feature type="compositionally biased region" description="Basic and acidic residues" evidence="6">
    <location>
        <begin position="25"/>
        <end position="63"/>
    </location>
</feature>
<comment type="caution">
    <text evidence="9">The sequence shown here is derived from an EMBL/GenBank/DDBJ whole genome shotgun (WGS) entry which is preliminary data.</text>
</comment>
<evidence type="ECO:0000256" key="6">
    <source>
        <dbReference type="SAM" id="MobiDB-lite"/>
    </source>
</evidence>
<dbReference type="Proteomes" id="UP001150062">
    <property type="component" value="Unassembled WGS sequence"/>
</dbReference>
<evidence type="ECO:0000256" key="1">
    <source>
        <dbReference type="ARBA" id="ARBA00004141"/>
    </source>
</evidence>
<feature type="transmembrane region" description="Helical" evidence="7">
    <location>
        <begin position="75"/>
        <end position="95"/>
    </location>
</feature>
<sequence>MSKSLKQQIIPREKNSGKVKLKMKGSVEQEKGKNFKQGKESVVIEKEKEKEKGKEKEKEKEETEKKGIFTKIKNFIFHPAVIILLVGIFIFYMRIEGEKWDPRDLDLPNELQILGVGNGASLQEIQRAYRKLSMKKHPDIVKKCDKKCQEEWHTIAHAYETIKQVYDKKQRYYQRAEF</sequence>
<reference evidence="9" key="1">
    <citation type="submission" date="2022-08" db="EMBL/GenBank/DDBJ databases">
        <title>Novel sulfate-reducing endosymbionts in the free-living metamonad Anaeramoeba.</title>
        <authorList>
            <person name="Jerlstrom-Hultqvist J."/>
            <person name="Cepicka I."/>
            <person name="Gallot-Lavallee L."/>
            <person name="Salas-Leiva D."/>
            <person name="Curtis B.A."/>
            <person name="Zahonova K."/>
            <person name="Pipaliya S."/>
            <person name="Dacks J."/>
            <person name="Roger A.J."/>
        </authorList>
    </citation>
    <scope>NUCLEOTIDE SEQUENCE</scope>
    <source>
        <strain evidence="9">Schooner1</strain>
    </source>
</reference>
<keyword evidence="5" id="KW-0143">Chaperone</keyword>
<keyword evidence="2 7" id="KW-0812">Transmembrane</keyword>
<evidence type="ECO:0000256" key="4">
    <source>
        <dbReference type="ARBA" id="ARBA00023136"/>
    </source>
</evidence>
<evidence type="ECO:0000256" key="2">
    <source>
        <dbReference type="ARBA" id="ARBA00022692"/>
    </source>
</evidence>
<dbReference type="SMART" id="SM00271">
    <property type="entry name" value="DnaJ"/>
    <property type="match status" value="1"/>
</dbReference>
<evidence type="ECO:0000256" key="7">
    <source>
        <dbReference type="SAM" id="Phobius"/>
    </source>
</evidence>
<name>A0ABQ8YFD9_9EUKA</name>
<feature type="region of interest" description="Disordered" evidence="6">
    <location>
        <begin position="1"/>
        <end position="63"/>
    </location>
</feature>
<keyword evidence="4 7" id="KW-0472">Membrane</keyword>
<dbReference type="PANTHER" id="PTHR44176">
    <property type="entry name" value="DNAJ HOMOLOG SUBFAMILY C MEMBER 25"/>
    <property type="match status" value="1"/>
</dbReference>
<dbReference type="InterPro" id="IPR044632">
    <property type="entry name" value="DNAJC25-like"/>
</dbReference>
<dbReference type="Pfam" id="PF00226">
    <property type="entry name" value="DnaJ"/>
    <property type="match status" value="1"/>
</dbReference>
<dbReference type="EMBL" id="JAOAOG010000171">
    <property type="protein sequence ID" value="KAJ6243300.1"/>
    <property type="molecule type" value="Genomic_DNA"/>
</dbReference>
<dbReference type="InterPro" id="IPR036869">
    <property type="entry name" value="J_dom_sf"/>
</dbReference>
<dbReference type="SUPFAM" id="SSF46565">
    <property type="entry name" value="Chaperone J-domain"/>
    <property type="match status" value="1"/>
</dbReference>
<dbReference type="PROSITE" id="PS50076">
    <property type="entry name" value="DNAJ_2"/>
    <property type="match status" value="1"/>
</dbReference>
<accession>A0ABQ8YFD9</accession>
<evidence type="ECO:0000256" key="3">
    <source>
        <dbReference type="ARBA" id="ARBA00022989"/>
    </source>
</evidence>
<dbReference type="PRINTS" id="PR00625">
    <property type="entry name" value="JDOMAIN"/>
</dbReference>
<evidence type="ECO:0000256" key="5">
    <source>
        <dbReference type="ARBA" id="ARBA00023186"/>
    </source>
</evidence>
<dbReference type="InterPro" id="IPR001623">
    <property type="entry name" value="DnaJ_domain"/>
</dbReference>
<evidence type="ECO:0000313" key="10">
    <source>
        <dbReference type="Proteomes" id="UP001150062"/>
    </source>
</evidence>
<dbReference type="CDD" id="cd06257">
    <property type="entry name" value="DnaJ"/>
    <property type="match status" value="1"/>
</dbReference>
<keyword evidence="3 7" id="KW-1133">Transmembrane helix</keyword>
<evidence type="ECO:0000313" key="9">
    <source>
        <dbReference type="EMBL" id="KAJ6243300.1"/>
    </source>
</evidence>
<organism evidence="9 10">
    <name type="scientific">Anaeramoeba flamelloides</name>
    <dbReference type="NCBI Taxonomy" id="1746091"/>
    <lineage>
        <taxon>Eukaryota</taxon>
        <taxon>Metamonada</taxon>
        <taxon>Anaeramoebidae</taxon>
        <taxon>Anaeramoeba</taxon>
    </lineage>
</organism>
<gene>
    <name evidence="9" type="ORF">M0813_22271</name>
</gene>
<dbReference type="Gene3D" id="1.10.287.110">
    <property type="entry name" value="DnaJ domain"/>
    <property type="match status" value="1"/>
</dbReference>